<dbReference type="RefSeq" id="WP_007623429.1">
    <property type="nucleotide sequence ID" value="NZ_BANX01000029.1"/>
</dbReference>
<keyword evidence="2" id="KW-1185">Reference proteome</keyword>
<gene>
    <name evidence="1" type="ORF">GS4_29_00090</name>
</gene>
<dbReference type="Gene3D" id="3.90.1140.10">
    <property type="entry name" value="Cyclic phosphodiesterase"/>
    <property type="match status" value="1"/>
</dbReference>
<comment type="caution">
    <text evidence="1">The sequence shown here is derived from an EMBL/GenBank/DDBJ whole genome shotgun (WGS) entry which is preliminary data.</text>
</comment>
<dbReference type="AlphaFoldDB" id="M0QMP4"/>
<dbReference type="OrthoDB" id="3397424at2"/>
<organism evidence="1 2">
    <name type="scientific">Gordonia soli NBRC 108243</name>
    <dbReference type="NCBI Taxonomy" id="1223545"/>
    <lineage>
        <taxon>Bacteria</taxon>
        <taxon>Bacillati</taxon>
        <taxon>Actinomycetota</taxon>
        <taxon>Actinomycetes</taxon>
        <taxon>Mycobacteriales</taxon>
        <taxon>Gordoniaceae</taxon>
        <taxon>Gordonia</taxon>
    </lineage>
</organism>
<name>M0QMP4_9ACTN</name>
<proteinExistence type="predicted"/>
<dbReference type="InterPro" id="IPR009097">
    <property type="entry name" value="Cyclic_Pdiesterase"/>
</dbReference>
<dbReference type="SUPFAM" id="SSF55144">
    <property type="entry name" value="LigT-like"/>
    <property type="match status" value="1"/>
</dbReference>
<sequence length="192" mass="20458">MAHSLELLLDDHSEQAIRDQWSALTAAGLPSLVTNTSPTNRPHVTLLAARRISPSVDAALVPATQRLPISAIVGAPIVFGRGERRVLARLVVPSAELLSLHAQVSRVARDHLAHATGPVSTDGAFEHTTPGAWTPHVTLARRLTADQLSAALSVLDTGGDATTTGDIAARFVAMRRWDGDERVDHVWPGRAC</sequence>
<evidence type="ECO:0008006" key="3">
    <source>
        <dbReference type="Google" id="ProtNLM"/>
    </source>
</evidence>
<dbReference type="Pfam" id="PF13563">
    <property type="entry name" value="2_5_RNA_ligase2"/>
    <property type="match status" value="1"/>
</dbReference>
<reference evidence="1 2" key="1">
    <citation type="submission" date="2013-01" db="EMBL/GenBank/DDBJ databases">
        <title>Whole genome shotgun sequence of Gordonia soli NBRC 108243.</title>
        <authorList>
            <person name="Isaki-Nakamura S."/>
            <person name="Hosoyama A."/>
            <person name="Tsuchikane K."/>
            <person name="Ando Y."/>
            <person name="Baba S."/>
            <person name="Ohji S."/>
            <person name="Hamada M."/>
            <person name="Tamura T."/>
            <person name="Yamazoe A."/>
            <person name="Yamazaki S."/>
            <person name="Fujita N."/>
        </authorList>
    </citation>
    <scope>NUCLEOTIDE SEQUENCE [LARGE SCALE GENOMIC DNA]</scope>
    <source>
        <strain evidence="1 2">NBRC 108243</strain>
    </source>
</reference>
<protein>
    <recommendedName>
        <fullName evidence="3">2'-5' RNA ligase family protein</fullName>
    </recommendedName>
</protein>
<dbReference type="STRING" id="1223545.GS4_29_00090"/>
<dbReference type="EMBL" id="BANX01000029">
    <property type="protein sequence ID" value="GAC69910.1"/>
    <property type="molecule type" value="Genomic_DNA"/>
</dbReference>
<evidence type="ECO:0000313" key="1">
    <source>
        <dbReference type="EMBL" id="GAC69910.1"/>
    </source>
</evidence>
<evidence type="ECO:0000313" key="2">
    <source>
        <dbReference type="Proteomes" id="UP000011666"/>
    </source>
</evidence>
<accession>M0QMP4</accession>
<dbReference type="Proteomes" id="UP000011666">
    <property type="component" value="Unassembled WGS sequence"/>
</dbReference>
<dbReference type="eggNOG" id="COG1514">
    <property type="taxonomic scope" value="Bacteria"/>
</dbReference>